<dbReference type="SUPFAM" id="SSF53850">
    <property type="entry name" value="Periplasmic binding protein-like II"/>
    <property type="match status" value="1"/>
</dbReference>
<evidence type="ECO:0000256" key="1">
    <source>
        <dbReference type="SAM" id="MobiDB-lite"/>
    </source>
</evidence>
<feature type="compositionally biased region" description="Low complexity" evidence="1">
    <location>
        <begin position="751"/>
        <end position="769"/>
    </location>
</feature>
<sequence length="873" mass="91366">MRRAVATVVAAVLGAGTLGIGGLALGPAPAGGVEEPAARAKPAYAETRTLQRVFVRPDGSRQEFPAYDVTVTADQTTELRGRQRIRITWSGAQPSGGRASNPYGESGLAQEYPVVIMQCRGVDDPGPGEEQLRPETCWTASVAQRSQITRGNAESTWRHDLDADEADKVRVSGLDPLPSAEVCPSADLGDFSTRLTPFVAASGRTFPACQSDQMPPEAAVGAAFPPAELAAFTDLEGNGEVQFEVRSDVENESLGCNHEVACSVVVIPIVGLSCDAPSSPPSTGDQACRRTGRFTPGSGNFAGNGVDQAVSPGLWWSPSNWRHRFSIPISFGLPPDTCDVLDPRPPTGFYGTELLAQAALQWAPAYCLRKDRFKFQHNQMSDEAGFALMESGGGPAALVSSGHEQTGPDPVGYAPTAVTGFAVAYVADKPDNAGEVSTLRLTPRLVAKLLTQSYLGSDLGRGHPGIGDNPLSIIQDPEFVELNPGLPQINQEAGATLLSLSNESDVIHQLTEWVVADKDARDFIAGEADPWGMVVNPNYRDLQLPATSIPLLDDYVPETGNTCRQQNPAVYFNQLAAPVTALRKVSEAILDAHPNVQTRCEFEPDTGLFRIGRVPRQSFGARFMLGVVSLGDAARFGLRTAALQAEPGSFVSPDAASLAAAVQLMEPQGPTQPFVLDQQAVRRSTQAYPGTMVVYTAARMRNLSKADAATVAQFIRIATSDGQRQGPGNGELPAGFLPLRSSGPTAPLLAAARQTADAVAAQTPPAGSTPEEEGSEGPDPAGGGTSGGASGPAGPLDVPAAELPGEADEPASAPVTDPVEAGTEPVAMPATTPISSRVAGMLLPLLFLGGLLGTLVVATGRFFVRPPRAGLGR</sequence>
<name>A0A6J6SJP0_9ZZZZ</name>
<evidence type="ECO:0000313" key="3">
    <source>
        <dbReference type="EMBL" id="CAB4734409.1"/>
    </source>
</evidence>
<proteinExistence type="predicted"/>
<dbReference type="EMBL" id="CAEZYQ010000004">
    <property type="protein sequence ID" value="CAB4734409.1"/>
    <property type="molecule type" value="Genomic_DNA"/>
</dbReference>
<accession>A0A6J6SJP0</accession>
<keyword evidence="2" id="KW-1133">Transmembrane helix</keyword>
<organism evidence="3">
    <name type="scientific">freshwater metagenome</name>
    <dbReference type="NCBI Taxonomy" id="449393"/>
    <lineage>
        <taxon>unclassified sequences</taxon>
        <taxon>metagenomes</taxon>
        <taxon>ecological metagenomes</taxon>
    </lineage>
</organism>
<evidence type="ECO:0000256" key="2">
    <source>
        <dbReference type="SAM" id="Phobius"/>
    </source>
</evidence>
<keyword evidence="2" id="KW-0472">Membrane</keyword>
<feature type="transmembrane region" description="Helical" evidence="2">
    <location>
        <begin position="841"/>
        <end position="864"/>
    </location>
</feature>
<keyword evidence="2" id="KW-0812">Transmembrane</keyword>
<reference evidence="3" key="1">
    <citation type="submission" date="2020-05" db="EMBL/GenBank/DDBJ databases">
        <authorList>
            <person name="Chiriac C."/>
            <person name="Salcher M."/>
            <person name="Ghai R."/>
            <person name="Kavagutti S V."/>
        </authorList>
    </citation>
    <scope>NUCLEOTIDE SEQUENCE</scope>
</reference>
<dbReference type="AlphaFoldDB" id="A0A6J6SJP0"/>
<feature type="region of interest" description="Disordered" evidence="1">
    <location>
        <begin position="751"/>
        <end position="827"/>
    </location>
</feature>
<feature type="compositionally biased region" description="Gly residues" evidence="1">
    <location>
        <begin position="780"/>
        <end position="791"/>
    </location>
</feature>
<gene>
    <name evidence="3" type="ORF">UFOPK2761_00754</name>
</gene>
<feature type="region of interest" description="Disordered" evidence="1">
    <location>
        <begin position="721"/>
        <end position="740"/>
    </location>
</feature>
<protein>
    <submittedName>
        <fullName evidence="3">Unannotated protein</fullName>
    </submittedName>
</protein>